<accession>A0A6A5CFE6</accession>
<dbReference type="EMBL" id="VFQX01000004">
    <property type="protein sequence ID" value="KAF0984029.1"/>
    <property type="molecule type" value="Genomic_DNA"/>
</dbReference>
<sequence length="231" mass="26931">MHIHQFAPTHEIVIVRHYEKEEERMVAIDKETWSNSSRWFGIQKIREYSQHHSKERLKSSCQVSGQIYLVVLTCQTCGETKRMSIDEIDEYLQLLNGNSKALQLENEKILVRLETTGNVYPSQTNYPVPVQSIHNCHPHDFEPTPYLVLINLTRDTKTRVNTTSTRNGRVIEVSTSDSCNNDSVQIEWRTIRCKKCGLFKPIEVELETFKQLVFKDPKAIPFFQMLTKCLE</sequence>
<comment type="caution">
    <text evidence="1">The sequence shown here is derived from an EMBL/GenBank/DDBJ whole genome shotgun (WGS) entry which is preliminary data.</text>
</comment>
<dbReference type="GeneID" id="68115162"/>
<dbReference type="RefSeq" id="XP_044568742.1">
    <property type="nucleotide sequence ID" value="XM_044711744.1"/>
</dbReference>
<organism evidence="1 2">
    <name type="scientific">Naegleria fowleri</name>
    <name type="common">Brain eating amoeba</name>
    <dbReference type="NCBI Taxonomy" id="5763"/>
    <lineage>
        <taxon>Eukaryota</taxon>
        <taxon>Discoba</taxon>
        <taxon>Heterolobosea</taxon>
        <taxon>Tetramitia</taxon>
        <taxon>Eutetramitia</taxon>
        <taxon>Vahlkampfiidae</taxon>
        <taxon>Naegleria</taxon>
    </lineage>
</organism>
<dbReference type="VEuPathDB" id="AmoebaDB:FDP41_007944"/>
<name>A0A6A5CFE6_NAEFO</name>
<dbReference type="AlphaFoldDB" id="A0A6A5CFE6"/>
<dbReference type="Proteomes" id="UP000444721">
    <property type="component" value="Unassembled WGS sequence"/>
</dbReference>
<keyword evidence="2" id="KW-1185">Reference proteome</keyword>
<protein>
    <submittedName>
        <fullName evidence="1">Uncharacterized protein</fullName>
    </submittedName>
</protein>
<dbReference type="VEuPathDB" id="AmoebaDB:NfTy_004720"/>
<reference evidence="1 2" key="1">
    <citation type="journal article" date="2019" name="Sci. Rep.">
        <title>Nanopore sequencing improves the draft genome of the human pathogenic amoeba Naegleria fowleri.</title>
        <authorList>
            <person name="Liechti N."/>
            <person name="Schurch N."/>
            <person name="Bruggmann R."/>
            <person name="Wittwer M."/>
        </authorList>
    </citation>
    <scope>NUCLEOTIDE SEQUENCE [LARGE SCALE GENOMIC DNA]</scope>
    <source>
        <strain evidence="1 2">ATCC 30894</strain>
    </source>
</reference>
<dbReference type="VEuPathDB" id="AmoebaDB:NF0037520"/>
<gene>
    <name evidence="1" type="ORF">FDP41_007944</name>
</gene>
<proteinExistence type="predicted"/>
<evidence type="ECO:0000313" key="1">
    <source>
        <dbReference type="EMBL" id="KAF0984029.1"/>
    </source>
</evidence>
<evidence type="ECO:0000313" key="2">
    <source>
        <dbReference type="Proteomes" id="UP000444721"/>
    </source>
</evidence>